<dbReference type="Proteomes" id="UP001430360">
    <property type="component" value="Unassembled WGS sequence"/>
</dbReference>
<keyword evidence="3" id="KW-1185">Reference proteome</keyword>
<name>A0ABS8UHI8_9GAMM</name>
<reference evidence="2" key="2">
    <citation type="journal article" date="2022" name="Syst. Appl. Microbiol.">
        <title>Physiological and genomic characterisation of Luteimonas fraxinea sp. nov., a bacterial species associated with trees tolerant to ash dieback.</title>
        <authorList>
            <person name="Ulrich K."/>
            <person name="Becker R."/>
            <person name="Behrendt U."/>
            <person name="Kube M."/>
            <person name="Schneck V."/>
            <person name="Ulrich A."/>
        </authorList>
    </citation>
    <scope>NUCLEOTIDE SEQUENCE</scope>
    <source>
        <strain evidence="2">A1P009</strain>
    </source>
</reference>
<keyword evidence="1" id="KW-1133">Transmembrane helix</keyword>
<dbReference type="EMBL" id="JAJQKU010000005">
    <property type="protein sequence ID" value="MCD9098191.1"/>
    <property type="molecule type" value="Genomic_DNA"/>
</dbReference>
<keyword evidence="1" id="KW-0812">Transmembrane</keyword>
<reference evidence="2" key="1">
    <citation type="submission" date="2021-12" db="EMBL/GenBank/DDBJ databases">
        <authorList>
            <person name="Ulrich A."/>
        </authorList>
    </citation>
    <scope>NUCLEOTIDE SEQUENCE</scope>
    <source>
        <strain evidence="2">A1P009</strain>
    </source>
</reference>
<evidence type="ECO:0000256" key="1">
    <source>
        <dbReference type="SAM" id="Phobius"/>
    </source>
</evidence>
<evidence type="ECO:0000313" key="3">
    <source>
        <dbReference type="Proteomes" id="UP001430360"/>
    </source>
</evidence>
<organism evidence="2 3">
    <name type="scientific">Luteimonas fraxinea</name>
    <dbReference type="NCBI Taxonomy" id="2901869"/>
    <lineage>
        <taxon>Bacteria</taxon>
        <taxon>Pseudomonadati</taxon>
        <taxon>Pseudomonadota</taxon>
        <taxon>Gammaproteobacteria</taxon>
        <taxon>Lysobacterales</taxon>
        <taxon>Lysobacteraceae</taxon>
        <taxon>Luteimonas</taxon>
    </lineage>
</organism>
<accession>A0ABS8UHI8</accession>
<comment type="caution">
    <text evidence="2">The sequence shown here is derived from an EMBL/GenBank/DDBJ whole genome shotgun (WGS) entry which is preliminary data.</text>
</comment>
<sequence length="119" mass="13592">MGFGSLSSNGIKVLAVFFKEVGLAAVVAVLINFSIEAFNRKRHDKEKHELIETINQTHQDQRDAQIKAVNGRIFQTVYERNIPHEFFKAIEEQMLRSRFIRLSSDFDLEITEIAAPSSP</sequence>
<feature type="transmembrane region" description="Helical" evidence="1">
    <location>
        <begin position="13"/>
        <end position="35"/>
    </location>
</feature>
<protein>
    <submittedName>
        <fullName evidence="2">Uncharacterized protein</fullName>
    </submittedName>
</protein>
<evidence type="ECO:0000313" key="2">
    <source>
        <dbReference type="EMBL" id="MCD9098191.1"/>
    </source>
</evidence>
<proteinExistence type="predicted"/>
<keyword evidence="1" id="KW-0472">Membrane</keyword>
<dbReference type="RefSeq" id="WP_232137438.1">
    <property type="nucleotide sequence ID" value="NZ_CP089507.1"/>
</dbReference>
<gene>
    <name evidence="2" type="ORF">LTT95_14710</name>
</gene>